<dbReference type="SMART" id="SM00471">
    <property type="entry name" value="HDc"/>
    <property type="match status" value="1"/>
</dbReference>
<dbReference type="AlphaFoldDB" id="A0A2N1PJ57"/>
<dbReference type="PANTHER" id="PTHR33525:SF3">
    <property type="entry name" value="RIBONUCLEASE Y"/>
    <property type="match status" value="1"/>
</dbReference>
<dbReference type="SUPFAM" id="SSF109604">
    <property type="entry name" value="HD-domain/PDEase-like"/>
    <property type="match status" value="1"/>
</dbReference>
<proteinExistence type="predicted"/>
<dbReference type="CDD" id="cd00077">
    <property type="entry name" value="HDc"/>
    <property type="match status" value="1"/>
</dbReference>
<comment type="caution">
    <text evidence="2">The sequence shown here is derived from an EMBL/GenBank/DDBJ whole genome shotgun (WGS) entry which is preliminary data.</text>
</comment>
<gene>
    <name evidence="2" type="ORF">CVV64_19050</name>
</gene>
<dbReference type="Proteomes" id="UP000233256">
    <property type="component" value="Unassembled WGS sequence"/>
</dbReference>
<accession>A0A2N1PJ57</accession>
<protein>
    <recommendedName>
        <fullName evidence="1">HDOD domain-containing protein</fullName>
    </recommendedName>
</protein>
<sequence>MTQASRLRNVLDKITDLPTLPTVVTQIMHIVNDPRSSAKLLAGVISHDQSLTAKVLRVVNSAFYGFPRPITSVHQATAILGYNAIKNMALSVAVFSAFGSGSDGPFSRDKFWSHAAAVGSVARLLARKVKYHELEEAFIAGLIHDIGKVLLDEYFHDDFMKAVGLAKEKNILILSAERAQLGFDHTAVGQFLARKWNLPRTLYDVIVHHHDLPSDPSALGPAIRLVAIVHVADIMVRGLQIGDPGDNLVPRTNMELWKELNLGREEIVAVKEKIPEEVAKAEEFLKISKED</sequence>
<dbReference type="InterPro" id="IPR013976">
    <property type="entry name" value="HDOD"/>
</dbReference>
<reference evidence="2 3" key="1">
    <citation type="journal article" date="2017" name="ISME J.">
        <title>Potential for microbial H2 and metal transformations associated with novel bacteria and archaea in deep terrestrial subsurface sediments.</title>
        <authorList>
            <person name="Hernsdorf A.W."/>
            <person name="Amano Y."/>
            <person name="Miyakawa K."/>
            <person name="Ise K."/>
            <person name="Suzuki Y."/>
            <person name="Anantharaman K."/>
            <person name="Probst A."/>
            <person name="Burstein D."/>
            <person name="Thomas B.C."/>
            <person name="Banfield J.F."/>
        </authorList>
    </citation>
    <scope>NUCLEOTIDE SEQUENCE [LARGE SCALE GENOMIC DNA]</scope>
    <source>
        <strain evidence="2">HGW-Wallbacteria-1</strain>
    </source>
</reference>
<organism evidence="2 3">
    <name type="scientific">Candidatus Wallbacteria bacterium HGW-Wallbacteria-1</name>
    <dbReference type="NCBI Taxonomy" id="2013854"/>
    <lineage>
        <taxon>Bacteria</taxon>
        <taxon>Candidatus Walliibacteriota</taxon>
    </lineage>
</organism>
<feature type="domain" description="HDOD" evidence="1">
    <location>
        <begin position="17"/>
        <end position="212"/>
    </location>
</feature>
<dbReference type="NCBIfam" id="TIGR00277">
    <property type="entry name" value="HDIG"/>
    <property type="match status" value="1"/>
</dbReference>
<dbReference type="PROSITE" id="PS51833">
    <property type="entry name" value="HDOD"/>
    <property type="match status" value="1"/>
</dbReference>
<dbReference type="InterPro" id="IPR003607">
    <property type="entry name" value="HD/PDEase_dom"/>
</dbReference>
<dbReference type="EMBL" id="PGXC01000049">
    <property type="protein sequence ID" value="PKK88385.1"/>
    <property type="molecule type" value="Genomic_DNA"/>
</dbReference>
<dbReference type="PANTHER" id="PTHR33525">
    <property type="match status" value="1"/>
</dbReference>
<dbReference type="InterPro" id="IPR052340">
    <property type="entry name" value="RNase_Y/CdgJ"/>
</dbReference>
<evidence type="ECO:0000313" key="2">
    <source>
        <dbReference type="EMBL" id="PKK88385.1"/>
    </source>
</evidence>
<dbReference type="Gene3D" id="1.10.3210.10">
    <property type="entry name" value="Hypothetical protein af1432"/>
    <property type="match status" value="1"/>
</dbReference>
<dbReference type="Pfam" id="PF08668">
    <property type="entry name" value="HDOD"/>
    <property type="match status" value="1"/>
</dbReference>
<dbReference type="InterPro" id="IPR006675">
    <property type="entry name" value="HDIG_dom"/>
</dbReference>
<evidence type="ECO:0000313" key="3">
    <source>
        <dbReference type="Proteomes" id="UP000233256"/>
    </source>
</evidence>
<evidence type="ECO:0000259" key="1">
    <source>
        <dbReference type="PROSITE" id="PS51833"/>
    </source>
</evidence>
<name>A0A2N1PJ57_9BACT</name>